<dbReference type="GO" id="GO:0015174">
    <property type="term" value="F:basic amino acid transmembrane transporter activity"/>
    <property type="evidence" value="ECO:0007669"/>
    <property type="project" value="TreeGrafter"/>
</dbReference>
<keyword evidence="10" id="KW-1185">Reference proteome</keyword>
<dbReference type="GO" id="GO:0005886">
    <property type="term" value="C:plasma membrane"/>
    <property type="evidence" value="ECO:0007669"/>
    <property type="project" value="TreeGrafter"/>
</dbReference>
<dbReference type="InterPro" id="IPR011701">
    <property type="entry name" value="MFS"/>
</dbReference>
<feature type="transmembrane region" description="Helical" evidence="7">
    <location>
        <begin position="310"/>
        <end position="330"/>
    </location>
</feature>
<evidence type="ECO:0000256" key="5">
    <source>
        <dbReference type="ARBA" id="ARBA00023136"/>
    </source>
</evidence>
<name>A0A1X2HRD3_SYNRA</name>
<dbReference type="GO" id="GO:0012505">
    <property type="term" value="C:endomembrane system"/>
    <property type="evidence" value="ECO:0007669"/>
    <property type="project" value="UniProtKB-SubCell"/>
</dbReference>
<dbReference type="STRING" id="13706.A0A1X2HRD3"/>
<feature type="transmembrane region" description="Helical" evidence="7">
    <location>
        <begin position="351"/>
        <end position="372"/>
    </location>
</feature>
<feature type="transmembrane region" description="Helical" evidence="7">
    <location>
        <begin position="150"/>
        <end position="173"/>
    </location>
</feature>
<sequence>MHNHRSVKASNESASGYGTAASVSTVHGPSRGSLAPSSSQHSFAESSKTIEVVNGAGKVAHDSDGDCTLNGRYTNPLGSVKLSAFIACLYIVSALAAIDATILLIIQNHVTTEFHSSNLMAWIHASFLVGMTLTQPLAGSLSDIYGRRSLILVAVALFLAGSLACGAAASMLQLVVSRAIAGAGTGFIFTLPMIVVQDVIPKDLQAEHQSRLRVIQMVSIGLGGPVGGFINDYFGWRHCFYINIIPCVVAFAVFWRMDNYNCSNLEQKDTREKLRRIDYLGVILLSIFTTSFIFGTVYGGNIRPWQDPLVVIFLCSALAALSAFIMHEWSLPEDGKLLALMPRHLMTERNVLCSCLANYFLMAENLCLMFLFPQYYMAVRGLSVTATGLLNTPRVFSISLGAFLAGRFLRHHGYYKVSVIAATVSVTMDLSLICFMTANVPLAVIVLLKCLNSLCVNGVISIATVVSLTSCVPQKDHARAISMQSACRGVGQVFGTAVASSIFQYIFKESLIANINTPDAEETIEHIRTSIAKIHTLPPALQMIAENAVLSSVRYDLYFALFCAVCYFTSLASLRRK</sequence>
<dbReference type="PANTHER" id="PTHR23501">
    <property type="entry name" value="MAJOR FACILITATOR SUPERFAMILY"/>
    <property type="match status" value="1"/>
</dbReference>
<dbReference type="EMBL" id="MCGN01000001">
    <property type="protein sequence ID" value="ORZ02155.1"/>
    <property type="molecule type" value="Genomic_DNA"/>
</dbReference>
<proteinExistence type="predicted"/>
<dbReference type="Proteomes" id="UP000242180">
    <property type="component" value="Unassembled WGS sequence"/>
</dbReference>
<dbReference type="OrthoDB" id="3437016at2759"/>
<feature type="transmembrane region" description="Helical" evidence="7">
    <location>
        <begin position="277"/>
        <end position="298"/>
    </location>
</feature>
<feature type="compositionally biased region" description="Polar residues" evidence="6">
    <location>
        <begin position="8"/>
        <end position="27"/>
    </location>
</feature>
<dbReference type="GO" id="GO:0000329">
    <property type="term" value="C:fungal-type vacuole membrane"/>
    <property type="evidence" value="ECO:0007669"/>
    <property type="project" value="TreeGrafter"/>
</dbReference>
<evidence type="ECO:0000313" key="10">
    <source>
        <dbReference type="Proteomes" id="UP000242180"/>
    </source>
</evidence>
<evidence type="ECO:0000256" key="6">
    <source>
        <dbReference type="SAM" id="MobiDB-lite"/>
    </source>
</evidence>
<feature type="transmembrane region" description="Helical" evidence="7">
    <location>
        <begin position="444"/>
        <end position="468"/>
    </location>
</feature>
<feature type="transmembrane region" description="Helical" evidence="7">
    <location>
        <begin position="557"/>
        <end position="574"/>
    </location>
</feature>
<evidence type="ECO:0000259" key="8">
    <source>
        <dbReference type="PROSITE" id="PS50850"/>
    </source>
</evidence>
<gene>
    <name evidence="9" type="ORF">BCR43DRAFT_448855</name>
</gene>
<keyword evidence="4 7" id="KW-1133">Transmembrane helix</keyword>
<reference evidence="9 10" key="1">
    <citation type="submission" date="2016-07" db="EMBL/GenBank/DDBJ databases">
        <title>Pervasive Adenine N6-methylation of Active Genes in Fungi.</title>
        <authorList>
            <consortium name="DOE Joint Genome Institute"/>
            <person name="Mondo S.J."/>
            <person name="Dannebaum R.O."/>
            <person name="Kuo R.C."/>
            <person name="Labutti K."/>
            <person name="Haridas S."/>
            <person name="Kuo A."/>
            <person name="Salamov A."/>
            <person name="Ahrendt S.R."/>
            <person name="Lipzen A."/>
            <person name="Sullivan W."/>
            <person name="Andreopoulos W.B."/>
            <person name="Clum A."/>
            <person name="Lindquist E."/>
            <person name="Daum C."/>
            <person name="Ramamoorthy G.K."/>
            <person name="Gryganskyi A."/>
            <person name="Culley D."/>
            <person name="Magnuson J.K."/>
            <person name="James T.Y."/>
            <person name="O'Malley M.A."/>
            <person name="Stajich J.E."/>
            <person name="Spatafora J.W."/>
            <person name="Visel A."/>
            <person name="Grigoriev I.V."/>
        </authorList>
    </citation>
    <scope>NUCLEOTIDE SEQUENCE [LARGE SCALE GENOMIC DNA]</scope>
    <source>
        <strain evidence="9 10">NRRL 2496</strain>
    </source>
</reference>
<dbReference type="InParanoid" id="A0A1X2HRD3"/>
<evidence type="ECO:0000256" key="3">
    <source>
        <dbReference type="ARBA" id="ARBA00022692"/>
    </source>
</evidence>
<feature type="transmembrane region" description="Helical" evidence="7">
    <location>
        <begin position="82"/>
        <end position="107"/>
    </location>
</feature>
<dbReference type="AlphaFoldDB" id="A0A1X2HRD3"/>
<keyword evidence="2" id="KW-0813">Transport</keyword>
<organism evidence="9 10">
    <name type="scientific">Syncephalastrum racemosum</name>
    <name type="common">Filamentous fungus</name>
    <dbReference type="NCBI Taxonomy" id="13706"/>
    <lineage>
        <taxon>Eukaryota</taxon>
        <taxon>Fungi</taxon>
        <taxon>Fungi incertae sedis</taxon>
        <taxon>Mucoromycota</taxon>
        <taxon>Mucoromycotina</taxon>
        <taxon>Mucoromycetes</taxon>
        <taxon>Mucorales</taxon>
        <taxon>Syncephalastraceae</taxon>
        <taxon>Syncephalastrum</taxon>
    </lineage>
</organism>
<comment type="caution">
    <text evidence="9">The sequence shown here is derived from an EMBL/GenBank/DDBJ whole genome shotgun (WGS) entry which is preliminary data.</text>
</comment>
<protein>
    <submittedName>
        <fullName evidence="9">Major facilitator superfamily domain-containing protein</fullName>
    </submittedName>
</protein>
<feature type="region of interest" description="Disordered" evidence="6">
    <location>
        <begin position="1"/>
        <end position="43"/>
    </location>
</feature>
<evidence type="ECO:0000313" key="9">
    <source>
        <dbReference type="EMBL" id="ORZ02155.1"/>
    </source>
</evidence>
<feature type="transmembrane region" description="Helical" evidence="7">
    <location>
        <begin position="489"/>
        <end position="507"/>
    </location>
</feature>
<evidence type="ECO:0000256" key="7">
    <source>
        <dbReference type="SAM" id="Phobius"/>
    </source>
</evidence>
<feature type="transmembrane region" description="Helical" evidence="7">
    <location>
        <begin position="212"/>
        <end position="234"/>
    </location>
</feature>
<dbReference type="InterPro" id="IPR036259">
    <property type="entry name" value="MFS_trans_sf"/>
</dbReference>
<keyword evidence="3 7" id="KW-0812">Transmembrane</keyword>
<feature type="transmembrane region" description="Helical" evidence="7">
    <location>
        <begin position="179"/>
        <end position="200"/>
    </location>
</feature>
<feature type="transmembrane region" description="Helical" evidence="7">
    <location>
        <begin position="417"/>
        <end position="438"/>
    </location>
</feature>
<evidence type="ECO:0000256" key="2">
    <source>
        <dbReference type="ARBA" id="ARBA00022448"/>
    </source>
</evidence>
<accession>A0A1X2HRD3</accession>
<dbReference type="PANTHER" id="PTHR23501:SF191">
    <property type="entry name" value="VACUOLAR BASIC AMINO ACID TRANSPORTER 4"/>
    <property type="match status" value="1"/>
</dbReference>
<keyword evidence="5 7" id="KW-0472">Membrane</keyword>
<evidence type="ECO:0000256" key="1">
    <source>
        <dbReference type="ARBA" id="ARBA00004127"/>
    </source>
</evidence>
<feature type="transmembrane region" description="Helical" evidence="7">
    <location>
        <begin position="240"/>
        <end position="257"/>
    </location>
</feature>
<dbReference type="InterPro" id="IPR020846">
    <property type="entry name" value="MFS_dom"/>
</dbReference>
<feature type="transmembrane region" description="Helical" evidence="7">
    <location>
        <begin position="384"/>
        <end position="405"/>
    </location>
</feature>
<dbReference type="SUPFAM" id="SSF103473">
    <property type="entry name" value="MFS general substrate transporter"/>
    <property type="match status" value="1"/>
</dbReference>
<comment type="subcellular location">
    <subcellularLocation>
        <location evidence="1">Endomembrane system</location>
        <topology evidence="1">Multi-pass membrane protein</topology>
    </subcellularLocation>
</comment>
<feature type="transmembrane region" description="Helical" evidence="7">
    <location>
        <begin position="119"/>
        <end position="138"/>
    </location>
</feature>
<dbReference type="Gene3D" id="1.20.1250.20">
    <property type="entry name" value="MFS general substrate transporter like domains"/>
    <property type="match status" value="2"/>
</dbReference>
<evidence type="ECO:0000256" key="4">
    <source>
        <dbReference type="ARBA" id="ARBA00022989"/>
    </source>
</evidence>
<dbReference type="PROSITE" id="PS50850">
    <property type="entry name" value="MFS"/>
    <property type="match status" value="1"/>
</dbReference>
<feature type="domain" description="Major facilitator superfamily (MFS) profile" evidence="8">
    <location>
        <begin position="85"/>
        <end position="577"/>
    </location>
</feature>
<dbReference type="Pfam" id="PF07690">
    <property type="entry name" value="MFS_1"/>
    <property type="match status" value="2"/>
</dbReference>